<dbReference type="CDD" id="cd00077">
    <property type="entry name" value="HDc"/>
    <property type="match status" value="1"/>
</dbReference>
<dbReference type="Proteomes" id="UP001144352">
    <property type="component" value="Unassembled WGS sequence"/>
</dbReference>
<evidence type="ECO:0000313" key="4">
    <source>
        <dbReference type="Proteomes" id="UP001144352"/>
    </source>
</evidence>
<proteinExistence type="predicted"/>
<reference evidence="3" key="1">
    <citation type="submission" date="2022-12" db="EMBL/GenBank/DDBJ databases">
        <title>Reference genome sequencing for broad-spectrum identification of bacterial and archaeal isolates by mass spectrometry.</title>
        <authorList>
            <person name="Sekiguchi Y."/>
            <person name="Tourlousse D.M."/>
        </authorList>
    </citation>
    <scope>NUCLEOTIDE SEQUENCE</scope>
    <source>
        <strain evidence="3">H2</strain>
    </source>
</reference>
<dbReference type="RefSeq" id="WP_214187269.1">
    <property type="nucleotide sequence ID" value="NZ_BSDS01000001.1"/>
</dbReference>
<evidence type="ECO:0000259" key="2">
    <source>
        <dbReference type="Pfam" id="PF01966"/>
    </source>
</evidence>
<keyword evidence="1" id="KW-0547">Nucleotide-binding</keyword>
<dbReference type="Pfam" id="PF01966">
    <property type="entry name" value="HD"/>
    <property type="match status" value="1"/>
</dbReference>
<sequence length="202" mass="22163">MTAGGVHNGSGGMESARHCRELVERWLADGSFDARLPQVARLRGVLQPEQYHAEGDAWTHTMLAMDAVPDDADPRVFWGVLLHDIGKAETTAFIKGRWRSWGHAEAGAGEVSAIMTRLGLSHIAADVTWLVKHHTFHFSWNLTPGARLSPKQRRFMEHPLFPLLLEVCDADAAGSRGGSDKGVKIGQLADMYADVTKGWADL</sequence>
<dbReference type="PANTHER" id="PTHR47545">
    <property type="entry name" value="MULTIFUNCTIONAL CCA PROTEIN"/>
    <property type="match status" value="1"/>
</dbReference>
<dbReference type="InterPro" id="IPR006674">
    <property type="entry name" value="HD_domain"/>
</dbReference>
<dbReference type="InterPro" id="IPR003607">
    <property type="entry name" value="HD/PDEase_dom"/>
</dbReference>
<dbReference type="EMBL" id="BSDS01000001">
    <property type="protein sequence ID" value="GLI36924.1"/>
    <property type="molecule type" value="Genomic_DNA"/>
</dbReference>
<dbReference type="PANTHER" id="PTHR47545:SF1">
    <property type="entry name" value="MULTIFUNCTIONAL CCA PROTEIN"/>
    <property type="match status" value="1"/>
</dbReference>
<evidence type="ECO:0000313" key="3">
    <source>
        <dbReference type="EMBL" id="GLI36924.1"/>
    </source>
</evidence>
<evidence type="ECO:0000256" key="1">
    <source>
        <dbReference type="ARBA" id="ARBA00022741"/>
    </source>
</evidence>
<keyword evidence="4" id="KW-1185">Reference proteome</keyword>
<dbReference type="InterPro" id="IPR050124">
    <property type="entry name" value="tRNA_CCA-adding_enzyme"/>
</dbReference>
<accession>A0A9W6FY20</accession>
<gene>
    <name evidence="3" type="ORF">GHYDROH2_04250</name>
</gene>
<protein>
    <submittedName>
        <fullName evidence="3">HD family phosphohydrolase</fullName>
    </submittedName>
</protein>
<organism evidence="3 4">
    <name type="scientific">Geobacter hydrogenophilus</name>
    <dbReference type="NCBI Taxonomy" id="40983"/>
    <lineage>
        <taxon>Bacteria</taxon>
        <taxon>Pseudomonadati</taxon>
        <taxon>Thermodesulfobacteriota</taxon>
        <taxon>Desulfuromonadia</taxon>
        <taxon>Geobacterales</taxon>
        <taxon>Geobacteraceae</taxon>
        <taxon>Geobacter</taxon>
    </lineage>
</organism>
<dbReference type="Gene3D" id="1.10.3090.10">
    <property type="entry name" value="cca-adding enzyme, domain 2"/>
    <property type="match status" value="1"/>
</dbReference>
<name>A0A9W6FY20_9BACT</name>
<feature type="domain" description="HD" evidence="2">
    <location>
        <begin position="75"/>
        <end position="171"/>
    </location>
</feature>
<dbReference type="GO" id="GO:0000166">
    <property type="term" value="F:nucleotide binding"/>
    <property type="evidence" value="ECO:0007669"/>
    <property type="project" value="UniProtKB-KW"/>
</dbReference>
<dbReference type="AlphaFoldDB" id="A0A9W6FY20"/>
<dbReference type="SUPFAM" id="SSF109604">
    <property type="entry name" value="HD-domain/PDEase-like"/>
    <property type="match status" value="1"/>
</dbReference>
<comment type="caution">
    <text evidence="3">The sequence shown here is derived from an EMBL/GenBank/DDBJ whole genome shotgun (WGS) entry which is preliminary data.</text>
</comment>